<keyword evidence="2" id="KW-1185">Reference proteome</keyword>
<evidence type="ECO:0000313" key="1">
    <source>
        <dbReference type="EMBL" id="SFC21102.1"/>
    </source>
</evidence>
<accession>A0A1I1HBX7</accession>
<protein>
    <submittedName>
        <fullName evidence="1">Uncharacterized protein</fullName>
    </submittedName>
</protein>
<name>A0A1I1HBX7_NATHA</name>
<dbReference type="AlphaFoldDB" id="A0A1I1HBX7"/>
<dbReference type="OrthoDB" id="374003at2157"/>
<dbReference type="RefSeq" id="WP_143095824.1">
    <property type="nucleotide sequence ID" value="NZ_FOKW01000005.1"/>
</dbReference>
<sequence>MDSDEILSLLEERNGEHHCPVSDCDVWYPDGVQYGFLDHFGDHDVCLVCESELNHPENEFLCFNCADEW</sequence>
<evidence type="ECO:0000313" key="2">
    <source>
        <dbReference type="Proteomes" id="UP000199161"/>
    </source>
</evidence>
<dbReference type="EMBL" id="FOKW01000005">
    <property type="protein sequence ID" value="SFC21102.1"/>
    <property type="molecule type" value="Genomic_DNA"/>
</dbReference>
<dbReference type="Proteomes" id="UP000199161">
    <property type="component" value="Unassembled WGS sequence"/>
</dbReference>
<organism evidence="1 2">
    <name type="scientific">Natronobacterium haloterrestre</name>
    <name type="common">Halobiforma haloterrestris</name>
    <dbReference type="NCBI Taxonomy" id="148448"/>
    <lineage>
        <taxon>Archaea</taxon>
        <taxon>Methanobacteriati</taxon>
        <taxon>Methanobacteriota</taxon>
        <taxon>Stenosarchaea group</taxon>
        <taxon>Halobacteria</taxon>
        <taxon>Halobacteriales</taxon>
        <taxon>Natrialbaceae</taxon>
        <taxon>Natronobacterium</taxon>
    </lineage>
</organism>
<reference evidence="2" key="1">
    <citation type="submission" date="2016-10" db="EMBL/GenBank/DDBJ databases">
        <authorList>
            <person name="Varghese N."/>
            <person name="Submissions S."/>
        </authorList>
    </citation>
    <scope>NUCLEOTIDE SEQUENCE [LARGE SCALE GENOMIC DNA]</scope>
    <source>
        <strain evidence="2">DSM 13078</strain>
    </source>
</reference>
<proteinExistence type="predicted"/>
<gene>
    <name evidence="1" type="ORF">SAMN05444422_105289</name>
</gene>